<comment type="caution">
    <text evidence="1">The sequence shown here is derived from an EMBL/GenBank/DDBJ whole genome shotgun (WGS) entry which is preliminary data.</text>
</comment>
<dbReference type="EMBL" id="LXQA010098010">
    <property type="protein sequence ID" value="MCI15800.1"/>
    <property type="molecule type" value="Genomic_DNA"/>
</dbReference>
<name>A0A392PWH1_9FABA</name>
<organism evidence="1 2">
    <name type="scientific">Trifolium medium</name>
    <dbReference type="NCBI Taxonomy" id="97028"/>
    <lineage>
        <taxon>Eukaryota</taxon>
        <taxon>Viridiplantae</taxon>
        <taxon>Streptophyta</taxon>
        <taxon>Embryophyta</taxon>
        <taxon>Tracheophyta</taxon>
        <taxon>Spermatophyta</taxon>
        <taxon>Magnoliopsida</taxon>
        <taxon>eudicotyledons</taxon>
        <taxon>Gunneridae</taxon>
        <taxon>Pentapetalae</taxon>
        <taxon>rosids</taxon>
        <taxon>fabids</taxon>
        <taxon>Fabales</taxon>
        <taxon>Fabaceae</taxon>
        <taxon>Papilionoideae</taxon>
        <taxon>50 kb inversion clade</taxon>
        <taxon>NPAAA clade</taxon>
        <taxon>Hologalegina</taxon>
        <taxon>IRL clade</taxon>
        <taxon>Trifolieae</taxon>
        <taxon>Trifolium</taxon>
    </lineage>
</organism>
<sequence length="76" mass="8701">MMGRTFLFRVKWTEEWHSGSVLEIMDNKQMVAKIQQQLNEIAIEGTDKSADTTAIESLKSIEVEIPDYLPDDDIVT</sequence>
<accession>A0A392PWH1</accession>
<feature type="non-terminal residue" evidence="1">
    <location>
        <position position="76"/>
    </location>
</feature>
<proteinExistence type="predicted"/>
<keyword evidence="2" id="KW-1185">Reference proteome</keyword>
<dbReference type="Proteomes" id="UP000265520">
    <property type="component" value="Unassembled WGS sequence"/>
</dbReference>
<reference evidence="1 2" key="1">
    <citation type="journal article" date="2018" name="Front. Plant Sci.">
        <title>Red Clover (Trifolium pratense) and Zigzag Clover (T. medium) - A Picture of Genomic Similarities and Differences.</title>
        <authorList>
            <person name="Dluhosova J."/>
            <person name="Istvanek J."/>
            <person name="Nedelnik J."/>
            <person name="Repkova J."/>
        </authorList>
    </citation>
    <scope>NUCLEOTIDE SEQUENCE [LARGE SCALE GENOMIC DNA]</scope>
    <source>
        <strain evidence="2">cv. 10/8</strain>
        <tissue evidence="1">Leaf</tissue>
    </source>
</reference>
<dbReference type="AlphaFoldDB" id="A0A392PWH1"/>
<evidence type="ECO:0000313" key="2">
    <source>
        <dbReference type="Proteomes" id="UP000265520"/>
    </source>
</evidence>
<protein>
    <submittedName>
        <fullName evidence="1">Uncharacterized protein</fullName>
    </submittedName>
</protein>
<evidence type="ECO:0000313" key="1">
    <source>
        <dbReference type="EMBL" id="MCI15800.1"/>
    </source>
</evidence>